<comment type="caution">
    <text evidence="1">The sequence shown here is derived from an EMBL/GenBank/DDBJ whole genome shotgun (WGS) entry which is preliminary data.</text>
</comment>
<dbReference type="Proteomes" id="UP000235965">
    <property type="component" value="Unassembled WGS sequence"/>
</dbReference>
<sequence>IQSIPSHPISLRSILILFTNLRFGLPSGLFPFGFPTNIYTHSSSPHPCYVQTGSGVHPASYPMGTDSSFPGVNRPGRETHHSPPASAEVKNIWIYTFTPPYACMM</sequence>
<evidence type="ECO:0000313" key="2">
    <source>
        <dbReference type="Proteomes" id="UP000235965"/>
    </source>
</evidence>
<dbReference type="InParanoid" id="A0A2J7RRT1"/>
<accession>A0A2J7RRT1</accession>
<reference evidence="1 2" key="1">
    <citation type="submission" date="2017-12" db="EMBL/GenBank/DDBJ databases">
        <title>Hemimetabolous genomes reveal molecular basis of termite eusociality.</title>
        <authorList>
            <person name="Harrison M.C."/>
            <person name="Jongepier E."/>
            <person name="Robertson H.M."/>
            <person name="Arning N."/>
            <person name="Bitard-Feildel T."/>
            <person name="Chao H."/>
            <person name="Childers C.P."/>
            <person name="Dinh H."/>
            <person name="Doddapaneni H."/>
            <person name="Dugan S."/>
            <person name="Gowin J."/>
            <person name="Greiner C."/>
            <person name="Han Y."/>
            <person name="Hu H."/>
            <person name="Hughes D.S.T."/>
            <person name="Huylmans A.-K."/>
            <person name="Kemena C."/>
            <person name="Kremer L.P.M."/>
            <person name="Lee S.L."/>
            <person name="Lopez-Ezquerra A."/>
            <person name="Mallet L."/>
            <person name="Monroy-Kuhn J.M."/>
            <person name="Moser A."/>
            <person name="Murali S.C."/>
            <person name="Muzny D.M."/>
            <person name="Otani S."/>
            <person name="Piulachs M.-D."/>
            <person name="Poelchau M."/>
            <person name="Qu J."/>
            <person name="Schaub F."/>
            <person name="Wada-Katsumata A."/>
            <person name="Worley K.C."/>
            <person name="Xie Q."/>
            <person name="Ylla G."/>
            <person name="Poulsen M."/>
            <person name="Gibbs R.A."/>
            <person name="Schal C."/>
            <person name="Richards S."/>
            <person name="Belles X."/>
            <person name="Korb J."/>
            <person name="Bornberg-Bauer E."/>
        </authorList>
    </citation>
    <scope>NUCLEOTIDE SEQUENCE [LARGE SCALE GENOMIC DNA]</scope>
    <source>
        <tissue evidence="1">Whole body</tissue>
    </source>
</reference>
<keyword evidence="2" id="KW-1185">Reference proteome</keyword>
<proteinExistence type="predicted"/>
<dbReference type="AlphaFoldDB" id="A0A2J7RRT1"/>
<gene>
    <name evidence="1" type="ORF">B7P43_G03911</name>
</gene>
<dbReference type="EMBL" id="NEVH01000598">
    <property type="protein sequence ID" value="PNF43534.1"/>
    <property type="molecule type" value="Genomic_DNA"/>
</dbReference>
<protein>
    <submittedName>
        <fullName evidence="1">Uncharacterized protein</fullName>
    </submittedName>
</protein>
<organism evidence="1 2">
    <name type="scientific">Cryptotermes secundus</name>
    <dbReference type="NCBI Taxonomy" id="105785"/>
    <lineage>
        <taxon>Eukaryota</taxon>
        <taxon>Metazoa</taxon>
        <taxon>Ecdysozoa</taxon>
        <taxon>Arthropoda</taxon>
        <taxon>Hexapoda</taxon>
        <taxon>Insecta</taxon>
        <taxon>Pterygota</taxon>
        <taxon>Neoptera</taxon>
        <taxon>Polyneoptera</taxon>
        <taxon>Dictyoptera</taxon>
        <taxon>Blattodea</taxon>
        <taxon>Blattoidea</taxon>
        <taxon>Termitoidae</taxon>
        <taxon>Kalotermitidae</taxon>
        <taxon>Cryptotermitinae</taxon>
        <taxon>Cryptotermes</taxon>
    </lineage>
</organism>
<evidence type="ECO:0000313" key="1">
    <source>
        <dbReference type="EMBL" id="PNF43534.1"/>
    </source>
</evidence>
<feature type="non-terminal residue" evidence="1">
    <location>
        <position position="1"/>
    </location>
</feature>
<name>A0A2J7RRT1_9NEOP</name>